<evidence type="ECO:0000313" key="1">
    <source>
        <dbReference type="EMBL" id="KAF5177578.1"/>
    </source>
</evidence>
<evidence type="ECO:0000313" key="2">
    <source>
        <dbReference type="Proteomes" id="UP000554482"/>
    </source>
</evidence>
<reference evidence="1 2" key="1">
    <citation type="submission" date="2020-06" db="EMBL/GenBank/DDBJ databases">
        <title>Transcriptomic and genomic resources for Thalictrum thalictroides and T. hernandezii: Facilitating candidate gene discovery in an emerging model plant lineage.</title>
        <authorList>
            <person name="Arias T."/>
            <person name="Riano-Pachon D.M."/>
            <person name="Di Stilio V.S."/>
        </authorList>
    </citation>
    <scope>NUCLEOTIDE SEQUENCE [LARGE SCALE GENOMIC DNA]</scope>
    <source>
        <strain evidence="2">cv. WT478/WT964</strain>
        <tissue evidence="1">Leaves</tissue>
    </source>
</reference>
<dbReference type="AlphaFoldDB" id="A0A7J6UYU0"/>
<name>A0A7J6UYU0_THATH</name>
<accession>A0A7J6UYU0</accession>
<sequence length="110" mass="12377">MIPYTDWKLISSIPSLPDVHKLNTDSAFPSGASLEAHSYGEACDSCSGSTSKLRVSMIIVAVEIDILLIRSNLYKQVEVRLIYIDIICQDQQVPNRQQGDQLGRQIDWLR</sequence>
<comment type="caution">
    <text evidence="1">The sequence shown here is derived from an EMBL/GenBank/DDBJ whole genome shotgun (WGS) entry which is preliminary data.</text>
</comment>
<keyword evidence="2" id="KW-1185">Reference proteome</keyword>
<organism evidence="1 2">
    <name type="scientific">Thalictrum thalictroides</name>
    <name type="common">Rue-anemone</name>
    <name type="synonym">Anemone thalictroides</name>
    <dbReference type="NCBI Taxonomy" id="46969"/>
    <lineage>
        <taxon>Eukaryota</taxon>
        <taxon>Viridiplantae</taxon>
        <taxon>Streptophyta</taxon>
        <taxon>Embryophyta</taxon>
        <taxon>Tracheophyta</taxon>
        <taxon>Spermatophyta</taxon>
        <taxon>Magnoliopsida</taxon>
        <taxon>Ranunculales</taxon>
        <taxon>Ranunculaceae</taxon>
        <taxon>Thalictroideae</taxon>
        <taxon>Thalictrum</taxon>
    </lineage>
</organism>
<dbReference type="EMBL" id="JABWDY010041210">
    <property type="protein sequence ID" value="KAF5177578.1"/>
    <property type="molecule type" value="Genomic_DNA"/>
</dbReference>
<proteinExistence type="predicted"/>
<dbReference type="Proteomes" id="UP000554482">
    <property type="component" value="Unassembled WGS sequence"/>
</dbReference>
<protein>
    <submittedName>
        <fullName evidence="1">Uncharacterized protein</fullName>
    </submittedName>
</protein>
<gene>
    <name evidence="1" type="ORF">FRX31_032835</name>
</gene>